<dbReference type="Gene3D" id="1.10.10.10">
    <property type="entry name" value="Winged helix-like DNA-binding domain superfamily/Winged helix DNA-binding domain"/>
    <property type="match status" value="1"/>
</dbReference>
<evidence type="ECO:0000259" key="5">
    <source>
        <dbReference type="PROSITE" id="PS50042"/>
    </source>
</evidence>
<dbReference type="Proteomes" id="UP000315215">
    <property type="component" value="Chromosome"/>
</dbReference>
<dbReference type="CDD" id="cd00092">
    <property type="entry name" value="HTH_CRP"/>
    <property type="match status" value="1"/>
</dbReference>
<evidence type="ECO:0000256" key="2">
    <source>
        <dbReference type="ARBA" id="ARBA00023125"/>
    </source>
</evidence>
<dbReference type="InterPro" id="IPR018335">
    <property type="entry name" value="Tscrpt_reg_HTH_Crp-type_CS"/>
</dbReference>
<dbReference type="InterPro" id="IPR012318">
    <property type="entry name" value="HTH_CRP"/>
</dbReference>
<dbReference type="GO" id="GO:0005829">
    <property type="term" value="C:cytosol"/>
    <property type="evidence" value="ECO:0007669"/>
    <property type="project" value="TreeGrafter"/>
</dbReference>
<dbReference type="AlphaFoldDB" id="A0A516KI30"/>
<name>A0A516KI30_9BACI</name>
<dbReference type="PROSITE" id="PS00042">
    <property type="entry name" value="HTH_CRP_1"/>
    <property type="match status" value="1"/>
</dbReference>
<dbReference type="RefSeq" id="WP_143895201.1">
    <property type="nucleotide sequence ID" value="NZ_CP041666.1"/>
</dbReference>
<dbReference type="Pfam" id="PF00027">
    <property type="entry name" value="cNMP_binding"/>
    <property type="match status" value="1"/>
</dbReference>
<dbReference type="InterPro" id="IPR014710">
    <property type="entry name" value="RmlC-like_jellyroll"/>
</dbReference>
<keyword evidence="1" id="KW-0805">Transcription regulation</keyword>
<dbReference type="GO" id="GO:0003677">
    <property type="term" value="F:DNA binding"/>
    <property type="evidence" value="ECO:0007669"/>
    <property type="project" value="UniProtKB-KW"/>
</dbReference>
<dbReference type="InterPro" id="IPR050397">
    <property type="entry name" value="Env_Response_Regulators"/>
</dbReference>
<dbReference type="KEGG" id="aqt:FN924_13120"/>
<dbReference type="SUPFAM" id="SSF51206">
    <property type="entry name" value="cAMP-binding domain-like"/>
    <property type="match status" value="1"/>
</dbReference>
<evidence type="ECO:0000256" key="3">
    <source>
        <dbReference type="ARBA" id="ARBA00023159"/>
    </source>
</evidence>
<dbReference type="InterPro" id="IPR018490">
    <property type="entry name" value="cNMP-bd_dom_sf"/>
</dbReference>
<evidence type="ECO:0000256" key="4">
    <source>
        <dbReference type="ARBA" id="ARBA00023163"/>
    </source>
</evidence>
<organism evidence="7 8">
    <name type="scientific">Radiobacillus deserti</name>
    <dbReference type="NCBI Taxonomy" id="2594883"/>
    <lineage>
        <taxon>Bacteria</taxon>
        <taxon>Bacillati</taxon>
        <taxon>Bacillota</taxon>
        <taxon>Bacilli</taxon>
        <taxon>Bacillales</taxon>
        <taxon>Bacillaceae</taxon>
        <taxon>Radiobacillus</taxon>
    </lineage>
</organism>
<gene>
    <name evidence="7" type="ORF">FN924_13120</name>
</gene>
<dbReference type="SMART" id="SM00100">
    <property type="entry name" value="cNMP"/>
    <property type="match status" value="1"/>
</dbReference>
<dbReference type="EMBL" id="CP041666">
    <property type="protein sequence ID" value="QDP41049.1"/>
    <property type="molecule type" value="Genomic_DNA"/>
</dbReference>
<feature type="domain" description="HTH crp-type" evidence="6">
    <location>
        <begin position="145"/>
        <end position="220"/>
    </location>
</feature>
<dbReference type="SMART" id="SM00419">
    <property type="entry name" value="HTH_CRP"/>
    <property type="match status" value="1"/>
</dbReference>
<dbReference type="Pfam" id="PF13545">
    <property type="entry name" value="HTH_Crp_2"/>
    <property type="match status" value="1"/>
</dbReference>
<protein>
    <submittedName>
        <fullName evidence="7">Crp/Fnr family transcriptional regulator</fullName>
    </submittedName>
</protein>
<dbReference type="PANTHER" id="PTHR24567:SF74">
    <property type="entry name" value="HTH-TYPE TRANSCRIPTIONAL REGULATOR ARCR"/>
    <property type="match status" value="1"/>
</dbReference>
<dbReference type="GO" id="GO:0003700">
    <property type="term" value="F:DNA-binding transcription factor activity"/>
    <property type="evidence" value="ECO:0007669"/>
    <property type="project" value="InterPro"/>
</dbReference>
<keyword evidence="2" id="KW-0238">DNA-binding</keyword>
<dbReference type="PANTHER" id="PTHR24567">
    <property type="entry name" value="CRP FAMILY TRANSCRIPTIONAL REGULATORY PROTEIN"/>
    <property type="match status" value="1"/>
</dbReference>
<sequence>MQTISPRPSDASELSVELLTLLKSIGIKKTVNPNTYIFQEGMEANEIYLIKSGLVQIGKVGSDGKELTLRIGARDDIIGELTLFTDDANYMVGAYAITDSEVLAISKDTLEKELIKSGPLTFEFMKWISLHLRKLQSKIRDLILNGKKGALYSTLIRLTNSYGIQQSDGSILIDIVLTNQEIANFCASARESINRMLSDLRKQKVISIQADNKIVIHDLEFLRNEIDCENCPLNICNID</sequence>
<dbReference type="InterPro" id="IPR036388">
    <property type="entry name" value="WH-like_DNA-bd_sf"/>
</dbReference>
<dbReference type="SUPFAM" id="SSF46785">
    <property type="entry name" value="Winged helix' DNA-binding domain"/>
    <property type="match status" value="1"/>
</dbReference>
<dbReference type="Gene3D" id="2.60.120.10">
    <property type="entry name" value="Jelly Rolls"/>
    <property type="match status" value="1"/>
</dbReference>
<dbReference type="OrthoDB" id="9810708at2"/>
<feature type="domain" description="Cyclic nucleotide-binding" evidence="5">
    <location>
        <begin position="17"/>
        <end position="114"/>
    </location>
</feature>
<keyword evidence="4" id="KW-0804">Transcription</keyword>
<proteinExistence type="predicted"/>
<keyword evidence="8" id="KW-1185">Reference proteome</keyword>
<evidence type="ECO:0000313" key="7">
    <source>
        <dbReference type="EMBL" id="QDP41049.1"/>
    </source>
</evidence>
<dbReference type="InterPro" id="IPR036390">
    <property type="entry name" value="WH_DNA-bd_sf"/>
</dbReference>
<evidence type="ECO:0000313" key="8">
    <source>
        <dbReference type="Proteomes" id="UP000315215"/>
    </source>
</evidence>
<dbReference type="CDD" id="cd00038">
    <property type="entry name" value="CAP_ED"/>
    <property type="match status" value="1"/>
</dbReference>
<evidence type="ECO:0000259" key="6">
    <source>
        <dbReference type="PROSITE" id="PS51063"/>
    </source>
</evidence>
<dbReference type="PROSITE" id="PS51063">
    <property type="entry name" value="HTH_CRP_2"/>
    <property type="match status" value="1"/>
</dbReference>
<dbReference type="PROSITE" id="PS50042">
    <property type="entry name" value="CNMP_BINDING_3"/>
    <property type="match status" value="1"/>
</dbReference>
<keyword evidence="3" id="KW-0010">Activator</keyword>
<accession>A0A516KI30</accession>
<reference evidence="7 8" key="1">
    <citation type="submission" date="2019-07" db="EMBL/GenBank/DDBJ databases">
        <authorList>
            <person name="Li J."/>
        </authorList>
    </citation>
    <scope>NUCLEOTIDE SEQUENCE [LARGE SCALE GENOMIC DNA]</scope>
    <source>
        <strain evidence="7 8">TKL69</strain>
    </source>
</reference>
<dbReference type="InterPro" id="IPR000595">
    <property type="entry name" value="cNMP-bd_dom"/>
</dbReference>
<evidence type="ECO:0000256" key="1">
    <source>
        <dbReference type="ARBA" id="ARBA00023015"/>
    </source>
</evidence>